<comment type="caution">
    <text evidence="1">The sequence shown here is derived from an EMBL/GenBank/DDBJ whole genome shotgun (WGS) entry which is preliminary data.</text>
</comment>
<evidence type="ECO:0000313" key="1">
    <source>
        <dbReference type="EMBL" id="PHT80460.1"/>
    </source>
</evidence>
<keyword evidence="2" id="KW-1185">Reference proteome</keyword>
<reference evidence="1 2" key="1">
    <citation type="journal article" date="2014" name="Nat. Genet.">
        <title>Genome sequence of the hot pepper provides insights into the evolution of pungency in Capsicum species.</title>
        <authorList>
            <person name="Kim S."/>
            <person name="Park M."/>
            <person name="Yeom S.I."/>
            <person name="Kim Y.M."/>
            <person name="Lee J.M."/>
            <person name="Lee H.A."/>
            <person name="Seo E."/>
            <person name="Choi J."/>
            <person name="Cheong K."/>
            <person name="Kim K.T."/>
            <person name="Jung K."/>
            <person name="Lee G.W."/>
            <person name="Oh S.K."/>
            <person name="Bae C."/>
            <person name="Kim S.B."/>
            <person name="Lee H.Y."/>
            <person name="Kim S.Y."/>
            <person name="Kim M.S."/>
            <person name="Kang B.C."/>
            <person name="Jo Y.D."/>
            <person name="Yang H.B."/>
            <person name="Jeong H.J."/>
            <person name="Kang W.H."/>
            <person name="Kwon J.K."/>
            <person name="Shin C."/>
            <person name="Lim J.Y."/>
            <person name="Park J.H."/>
            <person name="Huh J.H."/>
            <person name="Kim J.S."/>
            <person name="Kim B.D."/>
            <person name="Cohen O."/>
            <person name="Paran I."/>
            <person name="Suh M.C."/>
            <person name="Lee S.B."/>
            <person name="Kim Y.K."/>
            <person name="Shin Y."/>
            <person name="Noh S.J."/>
            <person name="Park J."/>
            <person name="Seo Y.S."/>
            <person name="Kwon S.Y."/>
            <person name="Kim H.A."/>
            <person name="Park J.M."/>
            <person name="Kim H.J."/>
            <person name="Choi S.B."/>
            <person name="Bosland P.W."/>
            <person name="Reeves G."/>
            <person name="Jo S.H."/>
            <person name="Lee B.W."/>
            <person name="Cho H.T."/>
            <person name="Choi H.S."/>
            <person name="Lee M.S."/>
            <person name="Yu Y."/>
            <person name="Do Choi Y."/>
            <person name="Park B.S."/>
            <person name="van Deynze A."/>
            <person name="Ashrafi H."/>
            <person name="Hill T."/>
            <person name="Kim W.T."/>
            <person name="Pai H.S."/>
            <person name="Ahn H.K."/>
            <person name="Yeam I."/>
            <person name="Giovannoni J.J."/>
            <person name="Rose J.K."/>
            <person name="Sorensen I."/>
            <person name="Lee S.J."/>
            <person name="Kim R.W."/>
            <person name="Choi I.Y."/>
            <person name="Choi B.S."/>
            <person name="Lim J.S."/>
            <person name="Lee Y.H."/>
            <person name="Choi D."/>
        </authorList>
    </citation>
    <scope>NUCLEOTIDE SEQUENCE [LARGE SCALE GENOMIC DNA]</scope>
    <source>
        <strain evidence="2">cv. CM334</strain>
    </source>
</reference>
<proteinExistence type="predicted"/>
<dbReference type="AlphaFoldDB" id="A0A2G2ZEP3"/>
<dbReference type="Gramene" id="PHT80460">
    <property type="protein sequence ID" value="PHT80460"/>
    <property type="gene ID" value="T459_18512"/>
</dbReference>
<dbReference type="CDD" id="cd00298">
    <property type="entry name" value="ACD_sHsps_p23-like"/>
    <property type="match status" value="1"/>
</dbReference>
<accession>A0A2G2ZEP3</accession>
<dbReference type="PANTHER" id="PTHR33879:SF18">
    <property type="entry name" value="SHSP DOMAIN-CONTAINING PROTEIN"/>
    <property type="match status" value="1"/>
</dbReference>
<protein>
    <recommendedName>
        <fullName evidence="3">SHSP domain-containing protein</fullName>
    </recommendedName>
</protein>
<name>A0A2G2ZEP3_CAPAN</name>
<reference evidence="1 2" key="2">
    <citation type="journal article" date="2017" name="Genome Biol.">
        <title>New reference genome sequences of hot pepper reveal the massive evolution of plant disease-resistance genes by retroduplication.</title>
        <authorList>
            <person name="Kim S."/>
            <person name="Park J."/>
            <person name="Yeom S.I."/>
            <person name="Kim Y.M."/>
            <person name="Seo E."/>
            <person name="Kim K.T."/>
            <person name="Kim M.S."/>
            <person name="Lee J.M."/>
            <person name="Cheong K."/>
            <person name="Shin H.S."/>
            <person name="Kim S.B."/>
            <person name="Han K."/>
            <person name="Lee J."/>
            <person name="Park M."/>
            <person name="Lee H.A."/>
            <person name="Lee H.Y."/>
            <person name="Lee Y."/>
            <person name="Oh S."/>
            <person name="Lee J.H."/>
            <person name="Choi E."/>
            <person name="Choi E."/>
            <person name="Lee S.E."/>
            <person name="Jeon J."/>
            <person name="Kim H."/>
            <person name="Choi G."/>
            <person name="Song H."/>
            <person name="Lee J."/>
            <person name="Lee S.C."/>
            <person name="Kwon J.K."/>
            <person name="Lee H.Y."/>
            <person name="Koo N."/>
            <person name="Hong Y."/>
            <person name="Kim R.W."/>
            <person name="Kang W.H."/>
            <person name="Huh J.H."/>
            <person name="Kang B.C."/>
            <person name="Yang T.J."/>
            <person name="Lee Y.H."/>
            <person name="Bennetzen J.L."/>
            <person name="Choi D."/>
        </authorList>
    </citation>
    <scope>NUCLEOTIDE SEQUENCE [LARGE SCALE GENOMIC DNA]</scope>
    <source>
        <strain evidence="2">cv. CM334</strain>
    </source>
</reference>
<gene>
    <name evidence="1" type="ORF">T459_18512</name>
</gene>
<organism evidence="1 2">
    <name type="scientific">Capsicum annuum</name>
    <name type="common">Capsicum pepper</name>
    <dbReference type="NCBI Taxonomy" id="4072"/>
    <lineage>
        <taxon>Eukaryota</taxon>
        <taxon>Viridiplantae</taxon>
        <taxon>Streptophyta</taxon>
        <taxon>Embryophyta</taxon>
        <taxon>Tracheophyta</taxon>
        <taxon>Spermatophyta</taxon>
        <taxon>Magnoliopsida</taxon>
        <taxon>eudicotyledons</taxon>
        <taxon>Gunneridae</taxon>
        <taxon>Pentapetalae</taxon>
        <taxon>asterids</taxon>
        <taxon>lamiids</taxon>
        <taxon>Solanales</taxon>
        <taxon>Solanaceae</taxon>
        <taxon>Solanoideae</taxon>
        <taxon>Capsiceae</taxon>
        <taxon>Capsicum</taxon>
    </lineage>
</organism>
<dbReference type="PANTHER" id="PTHR33879">
    <property type="entry name" value="17.6 KDA CLASS II HEAT SHOCK PROTEIN-RELATED"/>
    <property type="match status" value="1"/>
</dbReference>
<dbReference type="SMR" id="A0A2G2ZEP3"/>
<dbReference type="Proteomes" id="UP000222542">
    <property type="component" value="Unassembled WGS sequence"/>
</dbReference>
<sequence length="154" mass="16868">MKVHPVPRTFGLSPSNASVCRKKKLRRLPHIFAKVLELPFHSDSDVSIQETRDSLRFVIPTDDVGDDDNIRTHIIEIYPGVTKIVIRGDHDVSDSSLSGLEIDLWRFRLPGSTVPELASACFSDGELVVTVPKGEEDGADGDDHGGAGRLVLVQ</sequence>
<evidence type="ECO:0008006" key="3">
    <source>
        <dbReference type="Google" id="ProtNLM"/>
    </source>
</evidence>
<evidence type="ECO:0000313" key="2">
    <source>
        <dbReference type="Proteomes" id="UP000222542"/>
    </source>
</evidence>
<dbReference type="OMA" id="DNIRAHI"/>
<dbReference type="EMBL" id="AYRZ02000006">
    <property type="protein sequence ID" value="PHT80460.1"/>
    <property type="molecule type" value="Genomic_DNA"/>
</dbReference>
<dbReference type="STRING" id="4072.A0A2G2ZEP3"/>